<evidence type="ECO:0000313" key="10">
    <source>
        <dbReference type="EMBL" id="RZD17927.1"/>
    </source>
</evidence>
<feature type="transmembrane region" description="Helical" evidence="8">
    <location>
        <begin position="382"/>
        <end position="405"/>
    </location>
</feature>
<feature type="domain" description="NADH:quinone oxidoreductase/Mrp antiporter transmembrane" evidence="9">
    <location>
        <begin position="126"/>
        <end position="424"/>
    </location>
</feature>
<evidence type="ECO:0000256" key="6">
    <source>
        <dbReference type="ARBA" id="ARBA00023136"/>
    </source>
</evidence>
<evidence type="ECO:0000256" key="4">
    <source>
        <dbReference type="ARBA" id="ARBA00022989"/>
    </source>
</evidence>
<feature type="transmembrane region" description="Helical" evidence="8">
    <location>
        <begin position="218"/>
        <end position="239"/>
    </location>
</feature>
<organism evidence="10 11">
    <name type="scientific">Candidatus Acididesulfobacter diazotrophicus</name>
    <dbReference type="NCBI Taxonomy" id="2597226"/>
    <lineage>
        <taxon>Bacteria</taxon>
        <taxon>Deltaproteobacteria</taxon>
        <taxon>Candidatus Acidulodesulfobacterales</taxon>
        <taxon>Candidatus Acididesulfobacter</taxon>
    </lineage>
</organism>
<dbReference type="Proteomes" id="UP000319296">
    <property type="component" value="Unassembled WGS sequence"/>
</dbReference>
<feature type="transmembrane region" description="Helical" evidence="8">
    <location>
        <begin position="323"/>
        <end position="344"/>
    </location>
</feature>
<evidence type="ECO:0000259" key="9">
    <source>
        <dbReference type="Pfam" id="PF00361"/>
    </source>
</evidence>
<gene>
    <name evidence="10" type="ORF">EVG15_08575</name>
</gene>
<keyword evidence="4 8" id="KW-1133">Transmembrane helix</keyword>
<reference evidence="10 11" key="1">
    <citation type="journal article" date="2019" name="ISME J.">
        <title>Insights into ecological role of a new deltaproteobacterial order Candidatus Acidulodesulfobacterales by metagenomics and metatranscriptomics.</title>
        <authorList>
            <person name="Tan S."/>
            <person name="Liu J."/>
            <person name="Fang Y."/>
            <person name="Hedlund B.P."/>
            <person name="Lian Z.H."/>
            <person name="Huang L.Y."/>
            <person name="Li J.T."/>
            <person name="Huang L.N."/>
            <person name="Li W.J."/>
            <person name="Jiang H.C."/>
            <person name="Dong H.L."/>
            <person name="Shu W.S."/>
        </authorList>
    </citation>
    <scope>NUCLEOTIDE SEQUENCE [LARGE SCALE GENOMIC DNA]</scope>
    <source>
        <strain evidence="10">AP1</strain>
    </source>
</reference>
<evidence type="ECO:0000256" key="5">
    <source>
        <dbReference type="ARBA" id="ARBA00023002"/>
    </source>
</evidence>
<evidence type="ECO:0000313" key="11">
    <source>
        <dbReference type="Proteomes" id="UP000319296"/>
    </source>
</evidence>
<dbReference type="PANTHER" id="PTHR42682:SF5">
    <property type="entry name" value="HYDROGENASE-4 COMPONENT F"/>
    <property type="match status" value="1"/>
</dbReference>
<keyword evidence="6 8" id="KW-0472">Membrane</keyword>
<dbReference type="PRINTS" id="PR01434">
    <property type="entry name" value="NADHDHGNASE5"/>
</dbReference>
<feature type="transmembrane region" description="Helical" evidence="8">
    <location>
        <begin position="29"/>
        <end position="48"/>
    </location>
</feature>
<name>A0A519BKX3_9DELT</name>
<feature type="transmembrane region" description="Helical" evidence="8">
    <location>
        <begin position="108"/>
        <end position="133"/>
    </location>
</feature>
<comment type="caution">
    <text evidence="10">The sequence shown here is derived from an EMBL/GenBank/DDBJ whole genome shotgun (WGS) entry which is preliminary data.</text>
</comment>
<evidence type="ECO:0000256" key="7">
    <source>
        <dbReference type="RuleBase" id="RU000320"/>
    </source>
</evidence>
<evidence type="ECO:0000256" key="2">
    <source>
        <dbReference type="ARBA" id="ARBA00022475"/>
    </source>
</evidence>
<keyword evidence="3 7" id="KW-0812">Transmembrane</keyword>
<feature type="transmembrane region" description="Helical" evidence="8">
    <location>
        <begin position="161"/>
        <end position="182"/>
    </location>
</feature>
<dbReference type="PANTHER" id="PTHR42682">
    <property type="entry name" value="HYDROGENASE-4 COMPONENT F"/>
    <property type="match status" value="1"/>
</dbReference>
<dbReference type="AlphaFoldDB" id="A0A519BKX3"/>
<dbReference type="EMBL" id="SGBB01000018">
    <property type="protein sequence ID" value="RZD17927.1"/>
    <property type="molecule type" value="Genomic_DNA"/>
</dbReference>
<evidence type="ECO:0000256" key="3">
    <source>
        <dbReference type="ARBA" id="ARBA00022692"/>
    </source>
</evidence>
<evidence type="ECO:0000256" key="8">
    <source>
        <dbReference type="SAM" id="Phobius"/>
    </source>
</evidence>
<protein>
    <recommendedName>
        <fullName evidence="9">NADH:quinone oxidoreductase/Mrp antiporter transmembrane domain-containing protein</fullName>
    </recommendedName>
</protein>
<keyword evidence="5" id="KW-0560">Oxidoreductase</keyword>
<feature type="transmembrane region" description="Helical" evidence="8">
    <location>
        <begin position="417"/>
        <end position="436"/>
    </location>
</feature>
<dbReference type="GO" id="GO:0005886">
    <property type="term" value="C:plasma membrane"/>
    <property type="evidence" value="ECO:0007669"/>
    <property type="project" value="UniProtKB-SubCell"/>
</dbReference>
<accession>A0A519BKX3</accession>
<feature type="transmembrane region" description="Helical" evidence="8">
    <location>
        <begin position="286"/>
        <end position="303"/>
    </location>
</feature>
<feature type="transmembrane region" description="Helical" evidence="8">
    <location>
        <begin position="464"/>
        <end position="486"/>
    </location>
</feature>
<comment type="subcellular location">
    <subcellularLocation>
        <location evidence="1">Cell membrane</location>
        <topology evidence="1">Multi-pass membrane protein</topology>
    </subcellularLocation>
    <subcellularLocation>
        <location evidence="7">Membrane</location>
        <topology evidence="7">Multi-pass membrane protein</topology>
    </subcellularLocation>
</comment>
<keyword evidence="2" id="KW-1003">Cell membrane</keyword>
<dbReference type="InterPro" id="IPR001750">
    <property type="entry name" value="ND/Mrp_TM"/>
</dbReference>
<proteinExistence type="predicted"/>
<sequence>MKIIVLIFLLLPLISGIAALIFRNKRFAEYITFISSAGTLVISIYYLLFLLHFHSITLLNNAIIIDKFSAYIILLVAIVYFLSSMYSISYMRFAIKNEGLTDNEFFRYYLLINLFALTMLVAPILNNLALYLIDIELTTVTSSFLVITEITEKSIEAAWKYIVIVSSGISIAILGTVLFYLAGNIHGIHHGIYGIISSLDWTVLSAHAVYLNKDLVKIAFILIVIGLGTKVGLAPMHTWLPDAHSEAPAPISTMLSASLLNTAMYGIMRYFNIAGKNLGFNYPQEIMIIIGLFTIFIGVMGIINQKTTKRLFAYSSIEHMGIISLGFGLGGVFGTFGALFQMLAHSLSKPIMFYGSGNLLHKYKTKDIKAIKGVIYTMPKTAFLYVAGALTLVGAPPSAVFIGEFLILLESFKKGDYFISVILIILLISAFIAILAKINSMIFGVSNDESIYDINNLKITKGDFGLASLMPMAIPLILTIFLGLYIPSPLKLFLNGIVRIIIK</sequence>
<feature type="transmembrane region" description="Helical" evidence="8">
    <location>
        <begin position="68"/>
        <end position="88"/>
    </location>
</feature>
<evidence type="ECO:0000256" key="1">
    <source>
        <dbReference type="ARBA" id="ARBA00004651"/>
    </source>
</evidence>
<dbReference type="GO" id="GO:0016491">
    <property type="term" value="F:oxidoreductase activity"/>
    <property type="evidence" value="ECO:0007669"/>
    <property type="project" value="UniProtKB-KW"/>
</dbReference>
<dbReference type="Pfam" id="PF00361">
    <property type="entry name" value="Proton_antipo_M"/>
    <property type="match status" value="1"/>
</dbReference>
<dbReference type="InterPro" id="IPR052175">
    <property type="entry name" value="ComplexI-like_HydComp"/>
</dbReference>
<feature type="transmembrane region" description="Helical" evidence="8">
    <location>
        <begin position="251"/>
        <end position="274"/>
    </location>
</feature>